<name>A0A9N9XII4_PHYSR</name>
<gene>
    <name evidence="2" type="ORF">PHYEVI_LOCUS98</name>
</gene>
<evidence type="ECO:0000313" key="2">
    <source>
        <dbReference type="EMBL" id="CAG9853625.1"/>
    </source>
</evidence>
<accession>A0A9N9XII4</accession>
<evidence type="ECO:0000256" key="1">
    <source>
        <dbReference type="SAM" id="SignalP"/>
    </source>
</evidence>
<dbReference type="InterPro" id="IPR038602">
    <property type="entry name" value="Mite_allergen_7_sf"/>
</dbReference>
<dbReference type="Gene3D" id="3.15.10.50">
    <property type="match status" value="1"/>
</dbReference>
<keyword evidence="3" id="KW-1185">Reference proteome</keyword>
<dbReference type="Proteomes" id="UP001153712">
    <property type="component" value="Chromosome 1"/>
</dbReference>
<dbReference type="Pfam" id="PF16984">
    <property type="entry name" value="Grp7_allergen"/>
    <property type="match status" value="1"/>
</dbReference>
<reference evidence="2" key="1">
    <citation type="submission" date="2022-01" db="EMBL/GenBank/DDBJ databases">
        <authorList>
            <person name="King R."/>
        </authorList>
    </citation>
    <scope>NUCLEOTIDE SEQUENCE</scope>
</reference>
<dbReference type="EMBL" id="OU900094">
    <property type="protein sequence ID" value="CAG9853625.1"/>
    <property type="molecule type" value="Genomic_DNA"/>
</dbReference>
<sequence length="254" mass="28979">MKVIIPILCLFSCSLAIPNDYNSKEFHSALSNVDNIFPKELVEKLAAKDKAVEEINIKDISTIINEYADQIFENLRKYINNNNLNKVPISDQHLKLKPTGYIDLKNGYLQDFNTISRNEDVVVTYSHDQKKLLVSLPIQFDDLKFYFDYHTKELFISIHGGVDGSVKNVKVHADLSFDFNTYNVSLDHYDMKDSGKVHIHFTGNKIVDWLSNAMASVITTLMGQVVVNEVAKFVRDGLRGIIEQINTDIHKILN</sequence>
<keyword evidence="1" id="KW-0732">Signal</keyword>
<dbReference type="OrthoDB" id="6419576at2759"/>
<dbReference type="InterPro" id="IPR017943">
    <property type="entry name" value="Bactericidal_perm-incr_a/b_dom"/>
</dbReference>
<feature type="chain" id="PRO_5040335276" evidence="1">
    <location>
        <begin position="17"/>
        <end position="254"/>
    </location>
</feature>
<protein>
    <submittedName>
        <fullName evidence="2">Uncharacterized protein</fullName>
    </submittedName>
</protein>
<organism evidence="2 3">
    <name type="scientific">Phyllotreta striolata</name>
    <name type="common">Striped flea beetle</name>
    <name type="synonym">Crioceris striolata</name>
    <dbReference type="NCBI Taxonomy" id="444603"/>
    <lineage>
        <taxon>Eukaryota</taxon>
        <taxon>Metazoa</taxon>
        <taxon>Ecdysozoa</taxon>
        <taxon>Arthropoda</taxon>
        <taxon>Hexapoda</taxon>
        <taxon>Insecta</taxon>
        <taxon>Pterygota</taxon>
        <taxon>Neoptera</taxon>
        <taxon>Endopterygota</taxon>
        <taxon>Coleoptera</taxon>
        <taxon>Polyphaga</taxon>
        <taxon>Cucujiformia</taxon>
        <taxon>Chrysomeloidea</taxon>
        <taxon>Chrysomelidae</taxon>
        <taxon>Galerucinae</taxon>
        <taxon>Alticini</taxon>
        <taxon>Phyllotreta</taxon>
    </lineage>
</organism>
<dbReference type="AlphaFoldDB" id="A0A9N9XII4"/>
<feature type="signal peptide" evidence="1">
    <location>
        <begin position="1"/>
        <end position="16"/>
    </location>
</feature>
<dbReference type="GO" id="GO:0008289">
    <property type="term" value="F:lipid binding"/>
    <property type="evidence" value="ECO:0007669"/>
    <property type="project" value="InterPro"/>
</dbReference>
<dbReference type="InterPro" id="IPR020234">
    <property type="entry name" value="Mite_allergen_group-7"/>
</dbReference>
<dbReference type="SUPFAM" id="SSF55394">
    <property type="entry name" value="Bactericidal permeability-increasing protein, BPI"/>
    <property type="match status" value="1"/>
</dbReference>
<evidence type="ECO:0000313" key="3">
    <source>
        <dbReference type="Proteomes" id="UP001153712"/>
    </source>
</evidence>
<proteinExistence type="predicted"/>